<evidence type="ECO:0000256" key="4">
    <source>
        <dbReference type="ARBA" id="ARBA00022452"/>
    </source>
</evidence>
<dbReference type="InterPro" id="IPR038591">
    <property type="entry name" value="NolW-like_sf"/>
</dbReference>
<dbReference type="Pfam" id="PF21305">
    <property type="entry name" value="type_II_gspD_N0"/>
    <property type="match status" value="1"/>
</dbReference>
<evidence type="ECO:0000256" key="6">
    <source>
        <dbReference type="ARBA" id="ARBA00022729"/>
    </source>
</evidence>
<feature type="signal peptide" evidence="12">
    <location>
        <begin position="1"/>
        <end position="20"/>
    </location>
</feature>
<evidence type="ECO:0000256" key="12">
    <source>
        <dbReference type="SAM" id="SignalP"/>
    </source>
</evidence>
<dbReference type="PRINTS" id="PR00811">
    <property type="entry name" value="BCTERIALGSPD"/>
</dbReference>
<evidence type="ECO:0000256" key="1">
    <source>
        <dbReference type="ARBA" id="ARBA00004442"/>
    </source>
</evidence>
<proteinExistence type="inferred from homology"/>
<reference evidence="16 17" key="1">
    <citation type="submission" date="2020-06" db="EMBL/GenBank/DDBJ databases">
        <title>Draft genome of Uliginosibacterium sp. IMCC34675.</title>
        <authorList>
            <person name="Song J."/>
        </authorList>
    </citation>
    <scope>NUCLEOTIDE SEQUENCE [LARGE SCALE GENOMIC DNA]</scope>
    <source>
        <strain evidence="16 17">IMCC34675</strain>
    </source>
</reference>
<protein>
    <submittedName>
        <fullName evidence="16">Type II secretion system secretin GspD</fullName>
    </submittedName>
</protein>
<evidence type="ECO:0000259" key="14">
    <source>
        <dbReference type="Pfam" id="PF03958"/>
    </source>
</evidence>
<feature type="domain" description="Type II/III secretion system secretin-like" evidence="13">
    <location>
        <begin position="470"/>
        <end position="635"/>
    </location>
</feature>
<evidence type="ECO:0000256" key="9">
    <source>
        <dbReference type="ARBA" id="ARBA00023237"/>
    </source>
</evidence>
<accession>A0ABX2IC75</accession>
<comment type="caution">
    <text evidence="16">The sequence shown here is derived from an EMBL/GenBank/DDBJ whole genome shotgun (WGS) entry which is preliminary data.</text>
</comment>
<dbReference type="InterPro" id="IPR013356">
    <property type="entry name" value="T2SS_GspD"/>
</dbReference>
<keyword evidence="9" id="KW-0998">Cell outer membrane</keyword>
<feature type="domain" description="NolW-like" evidence="14">
    <location>
        <begin position="189"/>
        <end position="264"/>
    </location>
</feature>
<dbReference type="EMBL" id="JABCSC020000001">
    <property type="protein sequence ID" value="NSL54089.1"/>
    <property type="molecule type" value="Genomic_DNA"/>
</dbReference>
<keyword evidence="8" id="KW-0472">Membrane</keyword>
<evidence type="ECO:0000313" key="16">
    <source>
        <dbReference type="EMBL" id="NSL54089.1"/>
    </source>
</evidence>
<feature type="domain" description="NolW-like" evidence="14">
    <location>
        <begin position="271"/>
        <end position="384"/>
    </location>
</feature>
<evidence type="ECO:0000256" key="10">
    <source>
        <dbReference type="RuleBase" id="RU004004"/>
    </source>
</evidence>
<feature type="compositionally biased region" description="Basic and acidic residues" evidence="11">
    <location>
        <begin position="675"/>
        <end position="690"/>
    </location>
</feature>
<comment type="similarity">
    <text evidence="2">Belongs to the bacterial secretin family. GSP D subfamily.</text>
</comment>
<dbReference type="InterPro" id="IPR001775">
    <property type="entry name" value="GspD/PilQ"/>
</dbReference>
<dbReference type="InterPro" id="IPR050810">
    <property type="entry name" value="Bact_Secretion_Sys_Channel"/>
</dbReference>
<feature type="compositionally biased region" description="Low complexity" evidence="11">
    <location>
        <begin position="698"/>
        <end position="719"/>
    </location>
</feature>
<dbReference type="Pfam" id="PF00263">
    <property type="entry name" value="Secretin"/>
    <property type="match status" value="1"/>
</dbReference>
<evidence type="ECO:0000313" key="17">
    <source>
        <dbReference type="Proteomes" id="UP000778523"/>
    </source>
</evidence>
<dbReference type="InterPro" id="IPR004846">
    <property type="entry name" value="T2SS/T3SS_dom"/>
</dbReference>
<dbReference type="RefSeq" id="WP_170020539.1">
    <property type="nucleotide sequence ID" value="NZ_JABCSC020000001.1"/>
</dbReference>
<dbReference type="PANTHER" id="PTHR30332">
    <property type="entry name" value="PROBABLE GENERAL SECRETION PATHWAY PROTEIN D"/>
    <property type="match status" value="1"/>
</dbReference>
<evidence type="ECO:0000256" key="5">
    <source>
        <dbReference type="ARBA" id="ARBA00022692"/>
    </source>
</evidence>
<feature type="region of interest" description="Disordered" evidence="11">
    <location>
        <begin position="675"/>
        <end position="719"/>
    </location>
</feature>
<dbReference type="Gene3D" id="3.30.1370.120">
    <property type="match status" value="3"/>
</dbReference>
<dbReference type="Pfam" id="PF03958">
    <property type="entry name" value="Secretin_N"/>
    <property type="match status" value="3"/>
</dbReference>
<evidence type="ECO:0000259" key="15">
    <source>
        <dbReference type="Pfam" id="PF21305"/>
    </source>
</evidence>
<feature type="domain" description="NolW-like" evidence="14">
    <location>
        <begin position="123"/>
        <end position="182"/>
    </location>
</feature>
<evidence type="ECO:0000259" key="13">
    <source>
        <dbReference type="Pfam" id="PF00263"/>
    </source>
</evidence>
<keyword evidence="3 10" id="KW-0813">Transport</keyword>
<evidence type="ECO:0000256" key="3">
    <source>
        <dbReference type="ARBA" id="ARBA00022448"/>
    </source>
</evidence>
<organism evidence="16 17">
    <name type="scientific">Uliginosibacterium aquaticum</name>
    <dbReference type="NCBI Taxonomy" id="2731212"/>
    <lineage>
        <taxon>Bacteria</taxon>
        <taxon>Pseudomonadati</taxon>
        <taxon>Pseudomonadota</taxon>
        <taxon>Betaproteobacteria</taxon>
        <taxon>Rhodocyclales</taxon>
        <taxon>Zoogloeaceae</taxon>
        <taxon>Uliginosibacterium</taxon>
    </lineage>
</organism>
<name>A0ABX2IC75_9RHOO</name>
<evidence type="ECO:0000256" key="11">
    <source>
        <dbReference type="SAM" id="MobiDB-lite"/>
    </source>
</evidence>
<keyword evidence="6 12" id="KW-0732">Signal</keyword>
<dbReference type="Proteomes" id="UP000778523">
    <property type="component" value="Unassembled WGS sequence"/>
</dbReference>
<gene>
    <name evidence="16" type="primary">gspD</name>
    <name evidence="16" type="ORF">HJ583_003530</name>
</gene>
<keyword evidence="17" id="KW-1185">Reference proteome</keyword>
<evidence type="ECO:0000256" key="7">
    <source>
        <dbReference type="ARBA" id="ARBA00022927"/>
    </source>
</evidence>
<keyword evidence="7" id="KW-0653">Protein transport</keyword>
<feature type="region of interest" description="Disordered" evidence="11">
    <location>
        <begin position="293"/>
        <end position="336"/>
    </location>
</feature>
<dbReference type="InterPro" id="IPR005644">
    <property type="entry name" value="NolW-like"/>
</dbReference>
<feature type="chain" id="PRO_5047544525" evidence="12">
    <location>
        <begin position="21"/>
        <end position="719"/>
    </location>
</feature>
<feature type="compositionally biased region" description="Low complexity" evidence="11">
    <location>
        <begin position="310"/>
        <end position="331"/>
    </location>
</feature>
<evidence type="ECO:0000256" key="2">
    <source>
        <dbReference type="ARBA" id="ARBA00006980"/>
    </source>
</evidence>
<keyword evidence="4" id="KW-1134">Transmembrane beta strand</keyword>
<evidence type="ECO:0000256" key="8">
    <source>
        <dbReference type="ARBA" id="ARBA00023136"/>
    </source>
</evidence>
<dbReference type="NCBIfam" id="TIGR02517">
    <property type="entry name" value="type_II_gspD"/>
    <property type="match status" value="1"/>
</dbReference>
<dbReference type="InterPro" id="IPR049371">
    <property type="entry name" value="GspD-like_N0"/>
</dbReference>
<sequence length="719" mass="75793">MKIKTIAAATLLCFALSAHAADERVTLNFVNSDLEATLKAVTVITGKSFVIDPKLKGTVNIVSNQPVDRNLVLPIVQSALRQQGITLIDNGTVVKVLAEGDAKQHGSQIVGKGAIPTGDRFVTQVYPLRYESATQLAQVLRPMLGNNSVIAAYQAGNVLVINDYAENLSRINRLLEHLDQPSGTNVFQIPVKHASVQDVAQNLARLMPEVVLQGTAAPVPVPDGVKRVLLITDTRSSQLIVRSDSSAHTEQLKRIVEMLDQPGATGSSMNVIYLRNAEATRLATTLRGILTGQDSGSTNSSLSGGGSSGSSGSSTGSSASTTAASSGVQSGQSTGNTATSVKIDGVNVMIQADAVTNSLIITAPDKIYRDIRAIIEKLDVRRAQVYVEAMIAEVNVSKTGEFGFQWMVAGGNNNLTGGLISSISGGANSIATIANGLIAGSATVPEGVNIGVFNGDPTNGTATLGLLATAIQKSGDGNVLSTPNLQTLDNEEARIVVGQNIPIITGTQSSTGSNQNPFTTVERRDIGIKLKIKPQISEAGAITLNVAQEVSSIDTSVNTSGTGIATKVRTIETKVLVDDGQIVVLGGLIDDRQSTTDNGIPILMDIPYLGNLFRYRTRERQKVNLMVFLRPVILRDSTANNNLANERYAYLRARQAEYSPESSWVLPNFPNTQLPERDSLVKGKGLDPDRTVPATNIPAPASEALQAAPSAPAEAPKAP</sequence>
<keyword evidence="5" id="KW-0812">Transmembrane</keyword>
<dbReference type="PANTHER" id="PTHR30332:SF24">
    <property type="entry name" value="SECRETIN GSPD-RELATED"/>
    <property type="match status" value="1"/>
</dbReference>
<comment type="subcellular location">
    <subcellularLocation>
        <location evidence="1 10">Cell outer membrane</location>
    </subcellularLocation>
</comment>
<feature type="domain" description="GspD-like N0" evidence="15">
    <location>
        <begin position="27"/>
        <end position="96"/>
    </location>
</feature>